<protein>
    <submittedName>
        <fullName evidence="2">Uncharacterized protein</fullName>
    </submittedName>
</protein>
<comment type="caution">
    <text evidence="2">The sequence shown here is derived from an EMBL/GenBank/DDBJ whole genome shotgun (WGS) entry which is preliminary data.</text>
</comment>
<feature type="compositionally biased region" description="Polar residues" evidence="1">
    <location>
        <begin position="9"/>
        <end position="25"/>
    </location>
</feature>
<proteinExistence type="predicted"/>
<name>A0AAE1K1W1_PETCI</name>
<keyword evidence="3" id="KW-1185">Reference proteome</keyword>
<feature type="compositionally biased region" description="Pro residues" evidence="1">
    <location>
        <begin position="60"/>
        <end position="70"/>
    </location>
</feature>
<evidence type="ECO:0000313" key="2">
    <source>
        <dbReference type="EMBL" id="KAK3862192.1"/>
    </source>
</evidence>
<evidence type="ECO:0000313" key="3">
    <source>
        <dbReference type="Proteomes" id="UP001286313"/>
    </source>
</evidence>
<organism evidence="2 3">
    <name type="scientific">Petrolisthes cinctipes</name>
    <name type="common">Flat porcelain crab</name>
    <dbReference type="NCBI Taxonomy" id="88211"/>
    <lineage>
        <taxon>Eukaryota</taxon>
        <taxon>Metazoa</taxon>
        <taxon>Ecdysozoa</taxon>
        <taxon>Arthropoda</taxon>
        <taxon>Crustacea</taxon>
        <taxon>Multicrustacea</taxon>
        <taxon>Malacostraca</taxon>
        <taxon>Eumalacostraca</taxon>
        <taxon>Eucarida</taxon>
        <taxon>Decapoda</taxon>
        <taxon>Pleocyemata</taxon>
        <taxon>Anomura</taxon>
        <taxon>Galatheoidea</taxon>
        <taxon>Porcellanidae</taxon>
        <taxon>Petrolisthes</taxon>
    </lineage>
</organism>
<feature type="compositionally biased region" description="Polar residues" evidence="1">
    <location>
        <begin position="32"/>
        <end position="48"/>
    </location>
</feature>
<dbReference type="Proteomes" id="UP001286313">
    <property type="component" value="Unassembled WGS sequence"/>
</dbReference>
<evidence type="ECO:0000256" key="1">
    <source>
        <dbReference type="SAM" id="MobiDB-lite"/>
    </source>
</evidence>
<reference evidence="2" key="1">
    <citation type="submission" date="2023-10" db="EMBL/GenBank/DDBJ databases">
        <title>Genome assemblies of two species of porcelain crab, Petrolisthes cinctipes and Petrolisthes manimaculis (Anomura: Porcellanidae).</title>
        <authorList>
            <person name="Angst P."/>
        </authorList>
    </citation>
    <scope>NUCLEOTIDE SEQUENCE</scope>
    <source>
        <strain evidence="2">PB745_01</strain>
        <tissue evidence="2">Gill</tissue>
    </source>
</reference>
<sequence length="108" mass="11899">MNPVHPPFHTQSIHHFTPSPSTISNPVHPPFRTQSIHHFEPSPSTISNPVHPPFHTQLPTPSPPPPPPAAAPHTFLFPPSGPPLLHKGGRASKSIWIFTQVFVEELRS</sequence>
<accession>A0AAE1K1W1</accession>
<feature type="region of interest" description="Disordered" evidence="1">
    <location>
        <begin position="1"/>
        <end position="84"/>
    </location>
</feature>
<dbReference type="EMBL" id="JAWQEG010004300">
    <property type="protein sequence ID" value="KAK3862192.1"/>
    <property type="molecule type" value="Genomic_DNA"/>
</dbReference>
<gene>
    <name evidence="2" type="ORF">Pcinc_031921</name>
</gene>
<dbReference type="AlphaFoldDB" id="A0AAE1K1W1"/>